<evidence type="ECO:0000259" key="6">
    <source>
        <dbReference type="Pfam" id="PF08543"/>
    </source>
</evidence>
<dbReference type="EMBL" id="LPXN01000106">
    <property type="protein sequence ID" value="KZD08280.1"/>
    <property type="molecule type" value="Genomic_DNA"/>
</dbReference>
<dbReference type="NCBIfam" id="TIGR00687">
    <property type="entry name" value="pyridox_kin"/>
    <property type="match status" value="1"/>
</dbReference>
<keyword evidence="8" id="KW-1185">Reference proteome</keyword>
<dbReference type="SUPFAM" id="SSF53613">
    <property type="entry name" value="Ribokinase-like"/>
    <property type="match status" value="1"/>
</dbReference>
<comment type="caution">
    <text evidence="7">The sequence shown here is derived from an EMBL/GenBank/DDBJ whole genome shotgun (WGS) entry which is preliminary data.</text>
</comment>
<dbReference type="GO" id="GO:0009443">
    <property type="term" value="P:pyridoxal 5'-phosphate salvage"/>
    <property type="evidence" value="ECO:0007669"/>
    <property type="project" value="InterPro"/>
</dbReference>
<evidence type="ECO:0000313" key="7">
    <source>
        <dbReference type="EMBL" id="KZD08280.1"/>
    </source>
</evidence>
<reference evidence="7 8" key="1">
    <citation type="submission" date="2015-12" db="EMBL/GenBank/DDBJ databases">
        <title>Genome sequence of Oceanibaculum pacificum MCCC 1A02656.</title>
        <authorList>
            <person name="Lu L."/>
            <person name="Lai Q."/>
            <person name="Shao Z."/>
            <person name="Qian P."/>
        </authorList>
    </citation>
    <scope>NUCLEOTIDE SEQUENCE [LARGE SCALE GENOMIC DNA]</scope>
    <source>
        <strain evidence="7 8">MCCC 1A02656</strain>
    </source>
</reference>
<evidence type="ECO:0000313" key="8">
    <source>
        <dbReference type="Proteomes" id="UP000076400"/>
    </source>
</evidence>
<evidence type="ECO:0000256" key="2">
    <source>
        <dbReference type="ARBA" id="ARBA00022679"/>
    </source>
</evidence>
<dbReference type="PANTHER" id="PTHR10534">
    <property type="entry name" value="PYRIDOXAL KINASE"/>
    <property type="match status" value="1"/>
</dbReference>
<dbReference type="Gene3D" id="3.40.1190.20">
    <property type="match status" value="1"/>
</dbReference>
<gene>
    <name evidence="7" type="ORF">AUP43_08690</name>
</gene>
<dbReference type="GO" id="GO:0005829">
    <property type="term" value="C:cytosol"/>
    <property type="evidence" value="ECO:0007669"/>
    <property type="project" value="TreeGrafter"/>
</dbReference>
<dbReference type="STRING" id="580166.AUP43_08690"/>
<name>A0A154W412_9PROT</name>
<dbReference type="EC" id="2.7.1.35" evidence="1"/>
<dbReference type="InterPro" id="IPR004625">
    <property type="entry name" value="PyrdxlKinase"/>
</dbReference>
<dbReference type="CDD" id="cd01173">
    <property type="entry name" value="pyridoxal_pyridoxamine_kinase"/>
    <property type="match status" value="1"/>
</dbReference>
<evidence type="ECO:0000256" key="5">
    <source>
        <dbReference type="ARBA" id="ARBA00022840"/>
    </source>
</evidence>
<proteinExistence type="predicted"/>
<dbReference type="Pfam" id="PF08543">
    <property type="entry name" value="Phos_pyr_kin"/>
    <property type="match status" value="1"/>
</dbReference>
<protein>
    <recommendedName>
        <fullName evidence="1">pyridoxal kinase</fullName>
        <ecNumber evidence="1">2.7.1.35</ecNumber>
    </recommendedName>
</protein>
<keyword evidence="4" id="KW-0418">Kinase</keyword>
<organism evidence="7 8">
    <name type="scientific">Oceanibaculum pacificum</name>
    <dbReference type="NCBI Taxonomy" id="580166"/>
    <lineage>
        <taxon>Bacteria</taxon>
        <taxon>Pseudomonadati</taxon>
        <taxon>Pseudomonadota</taxon>
        <taxon>Alphaproteobacteria</taxon>
        <taxon>Rhodospirillales</taxon>
        <taxon>Oceanibaculaceae</taxon>
        <taxon>Oceanibaculum</taxon>
    </lineage>
</organism>
<keyword evidence="3" id="KW-0547">Nucleotide-binding</keyword>
<evidence type="ECO:0000256" key="3">
    <source>
        <dbReference type="ARBA" id="ARBA00022741"/>
    </source>
</evidence>
<evidence type="ECO:0000256" key="4">
    <source>
        <dbReference type="ARBA" id="ARBA00022777"/>
    </source>
</evidence>
<dbReference type="NCBIfam" id="NF004398">
    <property type="entry name" value="PRK05756.1"/>
    <property type="match status" value="1"/>
</dbReference>
<feature type="domain" description="Pyridoxamine kinase/Phosphomethylpyrimidine kinase" evidence="6">
    <location>
        <begin position="94"/>
        <end position="267"/>
    </location>
</feature>
<dbReference type="PANTHER" id="PTHR10534:SF2">
    <property type="entry name" value="PYRIDOXAL KINASE"/>
    <property type="match status" value="1"/>
</dbReference>
<keyword evidence="5" id="KW-0067">ATP-binding</keyword>
<evidence type="ECO:0000256" key="1">
    <source>
        <dbReference type="ARBA" id="ARBA00012104"/>
    </source>
</evidence>
<keyword evidence="2" id="KW-0808">Transferase</keyword>
<accession>A0A154W412</accession>
<sequence length="299" mass="30704">MIASGVASSPRPFRNRCRPPMNVLSIQSAVAYGHVGNSAAQPALNRLGHAVWRVDTVCFSNHPGHGAFTGAVRPASEIAELLRGLAGLGAFEECHAVLSGYLGEAATAAAVVAAVQAVKQANRHALYLLDPVMGDAGRVYVRDGVPEAMEKSLLPLADIVTPNAFELSLLAGRSVGDEAEAVAAARDLLARGPKLVIVTGLRLGPEVATLAVTREAALGVRAPLVDRPIYGTGDLFSALFLGHRLNGANDPGRALALAASGMVAALAATEAAGSAELALIPTLEAICRPDDLLPVTALP</sequence>
<dbReference type="GO" id="GO:0005524">
    <property type="term" value="F:ATP binding"/>
    <property type="evidence" value="ECO:0007669"/>
    <property type="project" value="UniProtKB-KW"/>
</dbReference>
<dbReference type="InterPro" id="IPR029056">
    <property type="entry name" value="Ribokinase-like"/>
</dbReference>
<dbReference type="AlphaFoldDB" id="A0A154W412"/>
<dbReference type="GO" id="GO:0008478">
    <property type="term" value="F:pyridoxal kinase activity"/>
    <property type="evidence" value="ECO:0007669"/>
    <property type="project" value="UniProtKB-EC"/>
</dbReference>
<dbReference type="Proteomes" id="UP000076400">
    <property type="component" value="Unassembled WGS sequence"/>
</dbReference>
<dbReference type="InterPro" id="IPR013749">
    <property type="entry name" value="PM/HMP-P_kinase-1"/>
</dbReference>